<feature type="non-terminal residue" evidence="1">
    <location>
        <position position="1"/>
    </location>
</feature>
<dbReference type="GeneID" id="63698602"/>
<evidence type="ECO:0000313" key="2">
    <source>
        <dbReference type="Proteomes" id="UP000019804"/>
    </source>
</evidence>
<dbReference type="Proteomes" id="UP000019804">
    <property type="component" value="Unassembled WGS sequence"/>
</dbReference>
<dbReference type="AlphaFoldDB" id="A0A017SK49"/>
<dbReference type="OrthoDB" id="10586005at2759"/>
<gene>
    <name evidence="1" type="ORF">EURHEDRAFT_442480</name>
</gene>
<evidence type="ECO:0000313" key="1">
    <source>
        <dbReference type="EMBL" id="EYE96690.1"/>
    </source>
</evidence>
<proteinExistence type="predicted"/>
<accession>A0A017SK49</accession>
<name>A0A017SK49_ASPRC</name>
<dbReference type="RefSeq" id="XP_040640378.1">
    <property type="nucleotide sequence ID" value="XM_040783478.1"/>
</dbReference>
<dbReference type="EMBL" id="KK088417">
    <property type="protein sequence ID" value="EYE96690.1"/>
    <property type="molecule type" value="Genomic_DNA"/>
</dbReference>
<dbReference type="HOGENOM" id="CLU_3055831_0_0_1"/>
<organism evidence="1 2">
    <name type="scientific">Aspergillus ruber (strain CBS 135680)</name>
    <dbReference type="NCBI Taxonomy" id="1388766"/>
    <lineage>
        <taxon>Eukaryota</taxon>
        <taxon>Fungi</taxon>
        <taxon>Dikarya</taxon>
        <taxon>Ascomycota</taxon>
        <taxon>Pezizomycotina</taxon>
        <taxon>Eurotiomycetes</taxon>
        <taxon>Eurotiomycetidae</taxon>
        <taxon>Eurotiales</taxon>
        <taxon>Aspergillaceae</taxon>
        <taxon>Aspergillus</taxon>
        <taxon>Aspergillus subgen. Aspergillus</taxon>
    </lineage>
</organism>
<reference evidence="2" key="1">
    <citation type="journal article" date="2014" name="Nat. Commun.">
        <title>Genomic adaptations of the halophilic Dead Sea filamentous fungus Eurotium rubrum.</title>
        <authorList>
            <person name="Kis-Papo T."/>
            <person name="Weig A.R."/>
            <person name="Riley R."/>
            <person name="Persoh D."/>
            <person name="Salamov A."/>
            <person name="Sun H."/>
            <person name="Lipzen A."/>
            <person name="Wasser S.P."/>
            <person name="Rambold G."/>
            <person name="Grigoriev I.V."/>
            <person name="Nevo E."/>
        </authorList>
    </citation>
    <scope>NUCLEOTIDE SEQUENCE [LARGE SCALE GENOMIC DNA]</scope>
    <source>
        <strain evidence="2">CBS 135680</strain>
    </source>
</reference>
<keyword evidence="2" id="KW-1185">Reference proteome</keyword>
<sequence length="54" mass="5953">NQIVGSVRLRSWPGRTDDFLWPSRLAVVVADDCSTAICANSAGRRHDIIDVSVR</sequence>
<feature type="non-terminal residue" evidence="1">
    <location>
        <position position="54"/>
    </location>
</feature>
<protein>
    <submittedName>
        <fullName evidence="1">Uncharacterized protein</fullName>
    </submittedName>
</protein>